<name>A0ABQ1I0U9_9ALTE</name>
<protein>
    <recommendedName>
        <fullName evidence="4">Phage abortive infection protein</fullName>
    </recommendedName>
</protein>
<comment type="caution">
    <text evidence="2">The sequence shown here is derived from an EMBL/GenBank/DDBJ whole genome shotgun (WGS) entry which is preliminary data.</text>
</comment>
<feature type="transmembrane region" description="Helical" evidence="1">
    <location>
        <begin position="7"/>
        <end position="28"/>
    </location>
</feature>
<evidence type="ECO:0000313" key="3">
    <source>
        <dbReference type="Proteomes" id="UP000651977"/>
    </source>
</evidence>
<keyword evidence="1" id="KW-0472">Membrane</keyword>
<keyword evidence="3" id="KW-1185">Reference proteome</keyword>
<dbReference type="EMBL" id="BMDY01000004">
    <property type="protein sequence ID" value="GGA98183.1"/>
    <property type="molecule type" value="Genomic_DNA"/>
</dbReference>
<dbReference type="RefSeq" id="WP_055732249.1">
    <property type="nucleotide sequence ID" value="NZ_BMDY01000004.1"/>
</dbReference>
<keyword evidence="1" id="KW-1133">Transmembrane helix</keyword>
<organism evidence="2 3">
    <name type="scientific">Agarivorans gilvus</name>
    <dbReference type="NCBI Taxonomy" id="680279"/>
    <lineage>
        <taxon>Bacteria</taxon>
        <taxon>Pseudomonadati</taxon>
        <taxon>Pseudomonadota</taxon>
        <taxon>Gammaproteobacteria</taxon>
        <taxon>Alteromonadales</taxon>
        <taxon>Alteromonadaceae</taxon>
        <taxon>Agarivorans</taxon>
    </lineage>
</organism>
<evidence type="ECO:0008006" key="4">
    <source>
        <dbReference type="Google" id="ProtNLM"/>
    </source>
</evidence>
<evidence type="ECO:0000256" key="1">
    <source>
        <dbReference type="SAM" id="Phobius"/>
    </source>
</evidence>
<keyword evidence="1" id="KW-0812">Transmembrane</keyword>
<gene>
    <name evidence="2" type="ORF">GCM10007414_08940</name>
</gene>
<reference evidence="3" key="1">
    <citation type="journal article" date="2019" name="Int. J. Syst. Evol. Microbiol.">
        <title>The Global Catalogue of Microorganisms (GCM) 10K type strain sequencing project: providing services to taxonomists for standard genome sequencing and annotation.</title>
        <authorList>
            <consortium name="The Broad Institute Genomics Platform"/>
            <consortium name="The Broad Institute Genome Sequencing Center for Infectious Disease"/>
            <person name="Wu L."/>
            <person name="Ma J."/>
        </authorList>
    </citation>
    <scope>NUCLEOTIDE SEQUENCE [LARGE SCALE GENOMIC DNA]</scope>
    <source>
        <strain evidence="3">CGMCC 1.10131</strain>
    </source>
</reference>
<feature type="transmembrane region" description="Helical" evidence="1">
    <location>
        <begin position="48"/>
        <end position="70"/>
    </location>
</feature>
<accession>A0ABQ1I0U9</accession>
<proteinExistence type="predicted"/>
<evidence type="ECO:0000313" key="2">
    <source>
        <dbReference type="EMBL" id="GGA98183.1"/>
    </source>
</evidence>
<sequence length="280" mass="32190">MNLKTGLKLSVCLALIAITAPLVIYWFQIGKGQVVSSNQEDWANFGSFLAGIYTAIASFGSMGTLIFLIYQNYSEKAVQDKLTLSKIELISFEKYQMHRMLFDKLLDELESEGNISFHIVDRYDLYRKIFPKNTLDFCTYKVNIDEQDDSDALVEARNTQRKLAEYLSSDTRSASLGRKIVQSISYIQDFLNVRVLRPKQDYDFIHRVNEDIILNAGELQGTLANLWNIANSILEFTGNEPEKYIKHMANSSFITDSVLMYADITKDSRHETFMLHQEQI</sequence>
<dbReference type="Proteomes" id="UP000651977">
    <property type="component" value="Unassembled WGS sequence"/>
</dbReference>